<dbReference type="PANTHER" id="PTHR31407">
    <property type="match status" value="1"/>
</dbReference>
<dbReference type="InterPro" id="IPR002683">
    <property type="entry name" value="PsbP_C"/>
</dbReference>
<dbReference type="AlphaFoldDB" id="A0A1Y5I093"/>
<dbReference type="Gene3D" id="3.40.1000.10">
    <property type="entry name" value="Mog1/PsbP, alpha/beta/alpha sandwich"/>
    <property type="match status" value="1"/>
</dbReference>
<dbReference type="GO" id="GO:0015979">
    <property type="term" value="P:photosynthesis"/>
    <property type="evidence" value="ECO:0007669"/>
    <property type="project" value="InterPro"/>
</dbReference>
<dbReference type="Proteomes" id="UP000195557">
    <property type="component" value="Unassembled WGS sequence"/>
</dbReference>
<proteinExistence type="predicted"/>
<feature type="domain" description="PsbP C-terminal" evidence="1">
    <location>
        <begin position="84"/>
        <end position="181"/>
    </location>
</feature>
<dbReference type="Pfam" id="PF01789">
    <property type="entry name" value="PsbP"/>
    <property type="match status" value="1"/>
</dbReference>
<protein>
    <recommendedName>
        <fullName evidence="1">PsbP C-terminal domain-containing protein</fullName>
    </recommendedName>
</protein>
<dbReference type="PANTHER" id="PTHR31407:SF38">
    <property type="entry name" value="PSBP DOMAIN-CONTAINING PROTEIN 4, CHLOROPLASTIC"/>
    <property type="match status" value="1"/>
</dbReference>
<evidence type="ECO:0000313" key="2">
    <source>
        <dbReference type="EMBL" id="OUS42097.1"/>
    </source>
</evidence>
<dbReference type="GO" id="GO:0009654">
    <property type="term" value="C:photosystem II oxygen evolving complex"/>
    <property type="evidence" value="ECO:0007669"/>
    <property type="project" value="InterPro"/>
</dbReference>
<organism evidence="2">
    <name type="scientific">Ostreococcus tauri</name>
    <name type="common">Marine green alga</name>
    <dbReference type="NCBI Taxonomy" id="70448"/>
    <lineage>
        <taxon>Eukaryota</taxon>
        <taxon>Viridiplantae</taxon>
        <taxon>Chlorophyta</taxon>
        <taxon>Mamiellophyceae</taxon>
        <taxon>Mamiellales</taxon>
        <taxon>Bathycoccaceae</taxon>
        <taxon>Ostreococcus</taxon>
    </lineage>
</organism>
<dbReference type="GO" id="GO:0019898">
    <property type="term" value="C:extrinsic component of membrane"/>
    <property type="evidence" value="ECO:0007669"/>
    <property type="project" value="InterPro"/>
</dbReference>
<evidence type="ECO:0000259" key="1">
    <source>
        <dbReference type="Pfam" id="PF01789"/>
    </source>
</evidence>
<dbReference type="EMBL" id="KZ155839">
    <property type="protein sequence ID" value="OUS42097.1"/>
    <property type="molecule type" value="Genomic_DNA"/>
</dbReference>
<name>A0A1Y5I093_OSTTA</name>
<gene>
    <name evidence="2" type="ORF">BE221DRAFT_64520</name>
</gene>
<accession>A0A1Y5I093</accession>
<reference evidence="2" key="1">
    <citation type="submission" date="2017-04" db="EMBL/GenBank/DDBJ databases">
        <title>Population genomics of picophytoplankton unveils novel chromosome hypervariability.</title>
        <authorList>
            <consortium name="DOE Joint Genome Institute"/>
            <person name="Blanc-Mathieu R."/>
            <person name="Krasovec M."/>
            <person name="Hebrard M."/>
            <person name="Yau S."/>
            <person name="Desgranges E."/>
            <person name="Martin J."/>
            <person name="Schackwitz W."/>
            <person name="Kuo A."/>
            <person name="Salin G."/>
            <person name="Donnadieu C."/>
            <person name="Desdevises Y."/>
            <person name="Sanchez-Ferandin S."/>
            <person name="Moreau H."/>
            <person name="Rivals E."/>
            <person name="Grigoriev I.V."/>
            <person name="Grimsley N."/>
            <person name="Eyre-Walker A."/>
            <person name="Piganeau G."/>
        </authorList>
    </citation>
    <scope>NUCLEOTIDE SEQUENCE [LARGE SCALE GENOMIC DNA]</scope>
    <source>
        <strain evidence="2">RCC 1115</strain>
    </source>
</reference>
<sequence length="185" mass="20638">TPGRMPGLSQVDSTGERVYLRPRGKSGGHGVGWSEITPYKFTTCAGWDEKPVSIADPDGTEIDAKFASDEEGDLKIILAPILRFSDFPSDPRIQDFLSLANFIEGFGPELVGAPIQDEDVVNSYTDERGGLEYYNYMLKSHWLISATVYQRRVYIMAIHATPLQWRRSFSKLQKMAASFSVLVPA</sequence>
<dbReference type="SUPFAM" id="SSF55724">
    <property type="entry name" value="Mog1p/PsbP-like"/>
    <property type="match status" value="1"/>
</dbReference>
<dbReference type="GO" id="GO:0005509">
    <property type="term" value="F:calcium ion binding"/>
    <property type="evidence" value="ECO:0007669"/>
    <property type="project" value="InterPro"/>
</dbReference>
<feature type="non-terminal residue" evidence="2">
    <location>
        <position position="1"/>
    </location>
</feature>
<dbReference type="InterPro" id="IPR016123">
    <property type="entry name" value="Mog1/PsbP_a/b/a-sand"/>
</dbReference>